<dbReference type="NCBIfam" id="TIGR02799">
    <property type="entry name" value="thio_ybgC"/>
    <property type="match status" value="1"/>
</dbReference>
<comment type="similarity">
    <text evidence="1">Belongs to the 4-hydroxybenzoyl-CoA thioesterase family.</text>
</comment>
<dbReference type="PANTHER" id="PTHR31793:SF37">
    <property type="entry name" value="ACYL-COA THIOESTER HYDROLASE YBGC"/>
    <property type="match status" value="1"/>
</dbReference>
<accession>A0A1F6T4F4</accession>
<dbReference type="InterPro" id="IPR006684">
    <property type="entry name" value="YbgC/YbaW"/>
</dbReference>
<dbReference type="SUPFAM" id="SSF54637">
    <property type="entry name" value="Thioesterase/thiol ester dehydrase-isomerase"/>
    <property type="match status" value="1"/>
</dbReference>
<dbReference type="InterPro" id="IPR014166">
    <property type="entry name" value="Tol-Pal_acyl-CoA_thioesterase"/>
</dbReference>
<dbReference type="NCBIfam" id="TIGR00051">
    <property type="entry name" value="YbgC/FadM family acyl-CoA thioesterase"/>
    <property type="match status" value="1"/>
</dbReference>
<dbReference type="PANTHER" id="PTHR31793">
    <property type="entry name" value="4-HYDROXYBENZOYL-COA THIOESTERASE FAMILY MEMBER"/>
    <property type="match status" value="1"/>
</dbReference>
<dbReference type="EMBL" id="MFSQ01000075">
    <property type="protein sequence ID" value="OGI40000.1"/>
    <property type="molecule type" value="Genomic_DNA"/>
</dbReference>
<dbReference type="InterPro" id="IPR050563">
    <property type="entry name" value="4-hydroxybenzoyl-CoA_TE"/>
</dbReference>
<name>A0A1F6T4F4_9PROT</name>
<dbReference type="FunFam" id="3.10.129.10:FF:000004">
    <property type="entry name" value="Tol-pal system-associated acyl-CoA thioesterase"/>
    <property type="match status" value="1"/>
</dbReference>
<dbReference type="InterPro" id="IPR029069">
    <property type="entry name" value="HotDog_dom_sf"/>
</dbReference>
<sequence>MDNLFSTPIRVYYEDTDAGGVVYYANYLRFMERARTEWLRALGFEQDELSRDPGVVFAVRSCNLEFRKPARFNELLEVTVRIAARGGASLTFAQQIRRDGTVLCEGEVLVACLDAQRFTPRPLPSVLTDRLPPEAA</sequence>
<dbReference type="GO" id="GO:0047617">
    <property type="term" value="F:fatty acyl-CoA hydrolase activity"/>
    <property type="evidence" value="ECO:0007669"/>
    <property type="project" value="TreeGrafter"/>
</dbReference>
<protein>
    <submittedName>
        <fullName evidence="3">Tol-pal system-associated acyl-CoA thioesterase</fullName>
    </submittedName>
</protein>
<evidence type="ECO:0000313" key="3">
    <source>
        <dbReference type="EMBL" id="OGI40000.1"/>
    </source>
</evidence>
<evidence type="ECO:0000256" key="1">
    <source>
        <dbReference type="ARBA" id="ARBA00005953"/>
    </source>
</evidence>
<reference evidence="3 4" key="1">
    <citation type="journal article" date="2016" name="Nat. Commun.">
        <title>Thousands of microbial genomes shed light on interconnected biogeochemical processes in an aquifer system.</title>
        <authorList>
            <person name="Anantharaman K."/>
            <person name="Brown C.T."/>
            <person name="Hug L.A."/>
            <person name="Sharon I."/>
            <person name="Castelle C.J."/>
            <person name="Probst A.J."/>
            <person name="Thomas B.C."/>
            <person name="Singh A."/>
            <person name="Wilkins M.J."/>
            <person name="Karaoz U."/>
            <person name="Brodie E.L."/>
            <person name="Williams K.H."/>
            <person name="Hubbard S.S."/>
            <person name="Banfield J.F."/>
        </authorList>
    </citation>
    <scope>NUCLEOTIDE SEQUENCE [LARGE SCALE GENOMIC DNA]</scope>
</reference>
<dbReference type="Pfam" id="PF13279">
    <property type="entry name" value="4HBT_2"/>
    <property type="match status" value="1"/>
</dbReference>
<evidence type="ECO:0000313" key="4">
    <source>
        <dbReference type="Proteomes" id="UP000178379"/>
    </source>
</evidence>
<gene>
    <name evidence="3" type="ORF">A2140_02670</name>
</gene>
<dbReference type="AlphaFoldDB" id="A0A1F6T4F4"/>
<dbReference type="PIRSF" id="PIRSF003230">
    <property type="entry name" value="YbgC"/>
    <property type="match status" value="1"/>
</dbReference>
<dbReference type="Gene3D" id="3.10.129.10">
    <property type="entry name" value="Hotdog Thioesterase"/>
    <property type="match status" value="1"/>
</dbReference>
<dbReference type="CDD" id="cd00586">
    <property type="entry name" value="4HBT"/>
    <property type="match status" value="1"/>
</dbReference>
<evidence type="ECO:0000256" key="2">
    <source>
        <dbReference type="ARBA" id="ARBA00022801"/>
    </source>
</evidence>
<dbReference type="Proteomes" id="UP000178379">
    <property type="component" value="Unassembled WGS sequence"/>
</dbReference>
<organism evidence="3 4">
    <name type="scientific">Candidatus Muproteobacteria bacterium RBG_16_62_13</name>
    <dbReference type="NCBI Taxonomy" id="1817756"/>
    <lineage>
        <taxon>Bacteria</taxon>
        <taxon>Pseudomonadati</taxon>
        <taxon>Pseudomonadota</taxon>
        <taxon>Candidatus Muproteobacteria</taxon>
    </lineage>
</organism>
<proteinExistence type="inferred from homology"/>
<dbReference type="STRING" id="1817756.A2140_02670"/>
<keyword evidence="2" id="KW-0378">Hydrolase</keyword>
<comment type="caution">
    <text evidence="3">The sequence shown here is derived from an EMBL/GenBank/DDBJ whole genome shotgun (WGS) entry which is preliminary data.</text>
</comment>